<evidence type="ECO:0000313" key="3">
    <source>
        <dbReference type="EMBL" id="TCD67557.1"/>
    </source>
</evidence>
<dbReference type="InterPro" id="IPR036457">
    <property type="entry name" value="PPM-type-like_dom_sf"/>
</dbReference>
<dbReference type="STRING" id="92696.A0A4V2MWU1"/>
<protein>
    <recommendedName>
        <fullName evidence="2">PPM-type phosphatase domain-containing protein</fullName>
    </recommendedName>
</protein>
<dbReference type="AlphaFoldDB" id="A0A4V2MWU1"/>
<dbReference type="Pfam" id="PF00481">
    <property type="entry name" value="PP2C"/>
    <property type="match status" value="1"/>
</dbReference>
<gene>
    <name evidence="3" type="ORF">EIP91_012254</name>
</gene>
<accession>A0A4V2MWU1</accession>
<name>A0A4V2MWU1_9APHY</name>
<dbReference type="Gene3D" id="3.60.40.10">
    <property type="entry name" value="PPM-type phosphatase domain"/>
    <property type="match status" value="1"/>
</dbReference>
<proteinExistence type="predicted"/>
<dbReference type="PROSITE" id="PS51746">
    <property type="entry name" value="PPM_2"/>
    <property type="match status" value="1"/>
</dbReference>
<reference evidence="3 4" key="1">
    <citation type="submission" date="2018-11" db="EMBL/GenBank/DDBJ databases">
        <title>Genome assembly of Steccherinum ochraceum LE-BIN_3174, the white-rot fungus of the Steccherinaceae family (The Residual Polyporoid clade, Polyporales, Basidiomycota).</title>
        <authorList>
            <person name="Fedorova T.V."/>
            <person name="Glazunova O.A."/>
            <person name="Landesman E.O."/>
            <person name="Moiseenko K.V."/>
            <person name="Psurtseva N.V."/>
            <person name="Savinova O.S."/>
            <person name="Shakhova N.V."/>
            <person name="Tyazhelova T.V."/>
            <person name="Vasina D.V."/>
        </authorList>
    </citation>
    <scope>NUCLEOTIDE SEQUENCE [LARGE SCALE GENOMIC DNA]</scope>
    <source>
        <strain evidence="3 4">LE-BIN_3174</strain>
    </source>
</reference>
<dbReference type="InterPro" id="IPR001932">
    <property type="entry name" value="PPM-type_phosphatase-like_dom"/>
</dbReference>
<sequence>MLRRAWKPIAGATVVIGVPTYAYLRYSKPETFDLSVRERGPDGKPTRVTRPFPLLSKEQVDVRLSEHAQSVSTRRPGGIVWKQSTAFLPSNSPVEDANASAIVEEEASPTGGDLLFFAVMDGHGGHQTSRLLSKTLIPAVTLELFTLKEAPSVLVPKGGFLSSLKSLIWPPAAVPPAASFDADPKYVSLAIQTAFANLDSEIMNAPLRILAEALSKQTPAEKNPTPDLSQHPMGLAAMLPAMSGSCALMALFDTAHRNLYVACTGDSRAVAGVWEETEDGKGIWRVDVLSEDQTGRNPNELRRMQSEHPPEEANDIISRGRIFGGLEVVRAFGDARYKWSKEVQALLFKVFLEGTEERMRAPSPLLRTPPYVTPRPVITHRKLHNLPLNSPDTVSPKPQSTLRFIILATDGLWDELTSEEAVALVGGHLAGLKGVVTKQQLAEKGPTRDGEGKTLDGKAAGRDTNTSDKWAFVDDNVSTHLIRNAFGGADEYALRRLLSIPAPYSRSRRDDVTCTVVYWEDGREEEASVTSFSKKS</sequence>
<feature type="domain" description="PPM-type phosphatase" evidence="2">
    <location>
        <begin position="96"/>
        <end position="519"/>
    </location>
</feature>
<dbReference type="EMBL" id="RWJN01000093">
    <property type="protein sequence ID" value="TCD67557.1"/>
    <property type="molecule type" value="Genomic_DNA"/>
</dbReference>
<feature type="compositionally biased region" description="Basic and acidic residues" evidence="1">
    <location>
        <begin position="445"/>
        <end position="461"/>
    </location>
</feature>
<evidence type="ECO:0000313" key="4">
    <source>
        <dbReference type="Proteomes" id="UP000292702"/>
    </source>
</evidence>
<organism evidence="3 4">
    <name type="scientific">Steccherinum ochraceum</name>
    <dbReference type="NCBI Taxonomy" id="92696"/>
    <lineage>
        <taxon>Eukaryota</taxon>
        <taxon>Fungi</taxon>
        <taxon>Dikarya</taxon>
        <taxon>Basidiomycota</taxon>
        <taxon>Agaricomycotina</taxon>
        <taxon>Agaricomycetes</taxon>
        <taxon>Polyporales</taxon>
        <taxon>Steccherinaceae</taxon>
        <taxon>Steccherinum</taxon>
    </lineage>
</organism>
<dbReference type="PANTHER" id="PTHR13832">
    <property type="entry name" value="PROTEIN PHOSPHATASE 2C"/>
    <property type="match status" value="1"/>
</dbReference>
<dbReference type="Proteomes" id="UP000292702">
    <property type="component" value="Unassembled WGS sequence"/>
</dbReference>
<comment type="caution">
    <text evidence="3">The sequence shown here is derived from an EMBL/GenBank/DDBJ whole genome shotgun (WGS) entry which is preliminary data.</text>
</comment>
<dbReference type="OrthoDB" id="420076at2759"/>
<feature type="region of interest" description="Disordered" evidence="1">
    <location>
        <begin position="441"/>
        <end position="462"/>
    </location>
</feature>
<dbReference type="GO" id="GO:0004741">
    <property type="term" value="F:[pyruvate dehydrogenase (acetyl-transferring)]-phosphatase activity"/>
    <property type="evidence" value="ECO:0007669"/>
    <property type="project" value="TreeGrafter"/>
</dbReference>
<dbReference type="CDD" id="cd00143">
    <property type="entry name" value="PP2Cc"/>
    <property type="match status" value="1"/>
</dbReference>
<dbReference type="InterPro" id="IPR015655">
    <property type="entry name" value="PP2C"/>
</dbReference>
<evidence type="ECO:0000256" key="1">
    <source>
        <dbReference type="SAM" id="MobiDB-lite"/>
    </source>
</evidence>
<dbReference type="SMART" id="SM00332">
    <property type="entry name" value="PP2Cc"/>
    <property type="match status" value="1"/>
</dbReference>
<dbReference type="GO" id="GO:0005739">
    <property type="term" value="C:mitochondrion"/>
    <property type="evidence" value="ECO:0007669"/>
    <property type="project" value="TreeGrafter"/>
</dbReference>
<evidence type="ECO:0000259" key="2">
    <source>
        <dbReference type="PROSITE" id="PS51746"/>
    </source>
</evidence>
<dbReference type="SUPFAM" id="SSF81606">
    <property type="entry name" value="PP2C-like"/>
    <property type="match status" value="1"/>
</dbReference>
<dbReference type="PANTHER" id="PTHR13832:SF792">
    <property type="entry name" value="GM14286P"/>
    <property type="match status" value="1"/>
</dbReference>
<keyword evidence="4" id="KW-1185">Reference proteome</keyword>